<organism evidence="1 2">
    <name type="scientific">Penicillium chrysogenum</name>
    <name type="common">Penicillium notatum</name>
    <dbReference type="NCBI Taxonomy" id="5076"/>
    <lineage>
        <taxon>Eukaryota</taxon>
        <taxon>Fungi</taxon>
        <taxon>Dikarya</taxon>
        <taxon>Ascomycota</taxon>
        <taxon>Pezizomycotina</taxon>
        <taxon>Eurotiomycetes</taxon>
        <taxon>Eurotiomycetidae</taxon>
        <taxon>Eurotiales</taxon>
        <taxon>Aspergillaceae</taxon>
        <taxon>Penicillium</taxon>
        <taxon>Penicillium chrysogenum species complex</taxon>
    </lineage>
</organism>
<evidence type="ECO:0000313" key="2">
    <source>
        <dbReference type="Proteomes" id="UP001220256"/>
    </source>
</evidence>
<sequence length="178" mass="18936">MPFSVDISEITFSPRTPLPQAHYDLSYTPNSIAHNHKIAALLVAAGQLAYVSGATIVRRDDIFDNPTCGIGGRDIFLHHGDLESTVENFARWVEAGAGGLVAADGKFHDKLSYDGESVTLFACDYKSHGAGSVITGSLVRGALGAGGFLDEQCKNDNAGYESSNDLNIGRTTKGDHFC</sequence>
<comment type="caution">
    <text evidence="1">The sequence shown here is derived from an EMBL/GenBank/DDBJ whole genome shotgun (WGS) entry which is preliminary data.</text>
</comment>
<keyword evidence="2" id="KW-1185">Reference proteome</keyword>
<protein>
    <submittedName>
        <fullName evidence="1">Uncharacterized protein</fullName>
    </submittedName>
</protein>
<evidence type="ECO:0000313" key="1">
    <source>
        <dbReference type="EMBL" id="KAJ5269603.1"/>
    </source>
</evidence>
<proteinExistence type="predicted"/>
<dbReference type="Proteomes" id="UP001220256">
    <property type="component" value="Unassembled WGS sequence"/>
</dbReference>
<dbReference type="EMBL" id="JAPVEB010000003">
    <property type="protein sequence ID" value="KAJ5269603.1"/>
    <property type="molecule type" value="Genomic_DNA"/>
</dbReference>
<accession>A0ABQ8WHQ5</accession>
<gene>
    <name evidence="1" type="ORF">N7505_005361</name>
</gene>
<name>A0ABQ8WHQ5_PENCH</name>
<reference evidence="1 2" key="1">
    <citation type="journal article" date="2023" name="IMA Fungus">
        <title>Comparative genomic study of the Penicillium genus elucidates a diverse pangenome and 15 lateral gene transfer events.</title>
        <authorList>
            <person name="Petersen C."/>
            <person name="Sorensen T."/>
            <person name="Nielsen M.R."/>
            <person name="Sondergaard T.E."/>
            <person name="Sorensen J.L."/>
            <person name="Fitzpatrick D.A."/>
            <person name="Frisvad J.C."/>
            <person name="Nielsen K.L."/>
        </authorList>
    </citation>
    <scope>NUCLEOTIDE SEQUENCE [LARGE SCALE GENOMIC DNA]</scope>
    <source>
        <strain evidence="1 2">IBT 3361</strain>
    </source>
</reference>